<dbReference type="PANTHER" id="PTHR43433">
    <property type="entry name" value="HYDROLASE, ALPHA/BETA FOLD FAMILY PROTEIN"/>
    <property type="match status" value="1"/>
</dbReference>
<sequence>MQQAIRYLTTGDGARLAWASLGSGPVLVKAANWLSHLEYDLESPIWRHWYRFCGQHYRLLRYDERGCGMTGGDARGLTLDHWLGDLEAVIDAADLREPFALMGVSQGAAACIAYAVKHPQRVSKLLLYGAYARGPYERGNEEAARLYRAIIDIARVGWTDQNPVFRQVFTSRFIPEATEAQVHWFNELARMTTTAEAAGTLLEARARINVTALLDQVAAPTLVLHARQDSVVPLEEGRLLAAGIPGARFVELDSRNHVLLEHEPAWQRFREEVLAFLGGSARGEEHLAALTQRERDIVAALVSGQTNAQIAASLFISDKTVRNTLTRIYGKLGVQSRTQAMALLRGSARPD</sequence>
<organism evidence="2 3">
    <name type="scientific">Pseudoxanthomonas mexicana</name>
    <dbReference type="NCBI Taxonomy" id="128785"/>
    <lineage>
        <taxon>Bacteria</taxon>
        <taxon>Pseudomonadati</taxon>
        <taxon>Pseudomonadota</taxon>
        <taxon>Gammaproteobacteria</taxon>
        <taxon>Lysobacterales</taxon>
        <taxon>Lysobacteraceae</taxon>
        <taxon>Pseudoxanthomonas</taxon>
    </lineage>
</organism>
<dbReference type="PROSITE" id="PS50043">
    <property type="entry name" value="HTH_LUXR_2"/>
    <property type="match status" value="1"/>
</dbReference>
<proteinExistence type="predicted"/>
<dbReference type="GO" id="GO:0003677">
    <property type="term" value="F:DNA binding"/>
    <property type="evidence" value="ECO:0007669"/>
    <property type="project" value="InterPro"/>
</dbReference>
<name>A0A7G9TF75_PSEMX</name>
<dbReference type="InterPro" id="IPR036388">
    <property type="entry name" value="WH-like_DNA-bd_sf"/>
</dbReference>
<dbReference type="InterPro" id="IPR000792">
    <property type="entry name" value="Tscrpt_reg_LuxR_C"/>
</dbReference>
<dbReference type="InterPro" id="IPR000073">
    <property type="entry name" value="AB_hydrolase_1"/>
</dbReference>
<evidence type="ECO:0000313" key="2">
    <source>
        <dbReference type="EMBL" id="QNN78750.1"/>
    </source>
</evidence>
<dbReference type="GeneID" id="81473046"/>
<dbReference type="SUPFAM" id="SSF46894">
    <property type="entry name" value="C-terminal effector domain of the bipartite response regulators"/>
    <property type="match status" value="1"/>
</dbReference>
<dbReference type="GO" id="GO:0006355">
    <property type="term" value="P:regulation of DNA-templated transcription"/>
    <property type="evidence" value="ECO:0007669"/>
    <property type="project" value="InterPro"/>
</dbReference>
<dbReference type="PRINTS" id="PR00038">
    <property type="entry name" value="HTHLUXR"/>
</dbReference>
<dbReference type="InterPro" id="IPR029058">
    <property type="entry name" value="AB_hydrolase_fold"/>
</dbReference>
<dbReference type="PANTHER" id="PTHR43433:SF8">
    <property type="entry name" value="BIFUNCTIONAL LIPASE_ADENYLATE CYCLASE LIPJ"/>
    <property type="match status" value="1"/>
</dbReference>
<dbReference type="InterPro" id="IPR022742">
    <property type="entry name" value="Hydrolase_4"/>
</dbReference>
<dbReference type="GO" id="GO:0016787">
    <property type="term" value="F:hydrolase activity"/>
    <property type="evidence" value="ECO:0007669"/>
    <property type="project" value="UniProtKB-KW"/>
</dbReference>
<dbReference type="InterPro" id="IPR050471">
    <property type="entry name" value="AB_hydrolase"/>
</dbReference>
<keyword evidence="2" id="KW-0378">Hydrolase</keyword>
<protein>
    <submittedName>
        <fullName evidence="2">Alpha/beta hydrolase</fullName>
    </submittedName>
</protein>
<dbReference type="PRINTS" id="PR00111">
    <property type="entry name" value="ABHYDROLASE"/>
</dbReference>
<dbReference type="RefSeq" id="WP_187574069.1">
    <property type="nucleotide sequence ID" value="NZ_CP060731.1"/>
</dbReference>
<dbReference type="Pfam" id="PF00196">
    <property type="entry name" value="GerE"/>
    <property type="match status" value="1"/>
</dbReference>
<gene>
    <name evidence="2" type="ORF">IAE60_04800</name>
</gene>
<dbReference type="Proteomes" id="UP000515838">
    <property type="component" value="Chromosome"/>
</dbReference>
<reference evidence="2 3" key="1">
    <citation type="submission" date="2020-08" db="EMBL/GenBank/DDBJ databases">
        <title>Streptomycin Non-resistant strain, P. mexicana.</title>
        <authorList>
            <person name="Ganesh-Kumar S."/>
            <person name="Zhe T."/>
            <person name="Yu Z."/>
            <person name="Min Y."/>
        </authorList>
    </citation>
    <scope>NUCLEOTIDE SEQUENCE [LARGE SCALE GENOMIC DNA]</scope>
    <source>
        <strain evidence="2 3">GTZY2</strain>
    </source>
</reference>
<dbReference type="CDD" id="cd06170">
    <property type="entry name" value="LuxR_C_like"/>
    <property type="match status" value="1"/>
</dbReference>
<dbReference type="InterPro" id="IPR016032">
    <property type="entry name" value="Sig_transdc_resp-reg_C-effctor"/>
</dbReference>
<evidence type="ECO:0000313" key="3">
    <source>
        <dbReference type="Proteomes" id="UP000515838"/>
    </source>
</evidence>
<dbReference type="Gene3D" id="3.40.50.1820">
    <property type="entry name" value="alpha/beta hydrolase"/>
    <property type="match status" value="1"/>
</dbReference>
<dbReference type="AlphaFoldDB" id="A0A7G9TF75"/>
<dbReference type="EMBL" id="CP060731">
    <property type="protein sequence ID" value="QNN78750.1"/>
    <property type="molecule type" value="Genomic_DNA"/>
</dbReference>
<dbReference type="Gene3D" id="1.10.10.10">
    <property type="entry name" value="Winged helix-like DNA-binding domain superfamily/Winged helix DNA-binding domain"/>
    <property type="match status" value="1"/>
</dbReference>
<evidence type="ECO:0000259" key="1">
    <source>
        <dbReference type="PROSITE" id="PS50043"/>
    </source>
</evidence>
<dbReference type="SUPFAM" id="SSF53474">
    <property type="entry name" value="alpha/beta-Hydrolases"/>
    <property type="match status" value="1"/>
</dbReference>
<dbReference type="Pfam" id="PF12146">
    <property type="entry name" value="Hydrolase_4"/>
    <property type="match status" value="1"/>
</dbReference>
<accession>A0A7G9TF75</accession>
<feature type="domain" description="HTH luxR-type" evidence="1">
    <location>
        <begin position="283"/>
        <end position="348"/>
    </location>
</feature>
<dbReference type="SMART" id="SM00421">
    <property type="entry name" value="HTH_LUXR"/>
    <property type="match status" value="1"/>
</dbReference>